<organism evidence="11 12">
    <name type="scientific">Pallidibacillus thermolactis</name>
    <dbReference type="NCBI Taxonomy" id="251051"/>
    <lineage>
        <taxon>Bacteria</taxon>
        <taxon>Bacillati</taxon>
        <taxon>Bacillota</taxon>
        <taxon>Bacilli</taxon>
        <taxon>Bacillales</taxon>
        <taxon>Bacillaceae</taxon>
        <taxon>Pallidibacillus</taxon>
    </lineage>
</organism>
<dbReference type="GO" id="GO:0003899">
    <property type="term" value="F:DNA-directed RNA polymerase activity"/>
    <property type="evidence" value="ECO:0007669"/>
    <property type="project" value="UniProtKB-EC"/>
</dbReference>
<comment type="caution">
    <text evidence="11">The sequence shown here is derived from an EMBL/GenBank/DDBJ whole genome shotgun (WGS) entry which is preliminary data.</text>
</comment>
<comment type="similarity">
    <text evidence="1 10">Belongs to the RNA polymerase subunit omega family.</text>
</comment>
<keyword evidence="4 10" id="KW-0240">DNA-directed RNA polymerase</keyword>
<dbReference type="Pfam" id="PF01192">
    <property type="entry name" value="RNA_pol_Rpb6"/>
    <property type="match status" value="1"/>
</dbReference>
<keyword evidence="5 10" id="KW-0808">Transferase</keyword>
<name>A0ABT2WEA7_9BACI</name>
<dbReference type="PANTHER" id="PTHR34476">
    <property type="entry name" value="DNA-DIRECTED RNA POLYMERASE SUBUNIT OMEGA"/>
    <property type="match status" value="1"/>
</dbReference>
<dbReference type="InterPro" id="IPR003716">
    <property type="entry name" value="DNA-dir_RNA_pol_omega"/>
</dbReference>
<evidence type="ECO:0000256" key="2">
    <source>
        <dbReference type="ARBA" id="ARBA00012418"/>
    </source>
</evidence>
<dbReference type="Proteomes" id="UP001208656">
    <property type="component" value="Unassembled WGS sequence"/>
</dbReference>
<evidence type="ECO:0000256" key="7">
    <source>
        <dbReference type="ARBA" id="ARBA00023163"/>
    </source>
</evidence>
<dbReference type="EC" id="2.7.7.6" evidence="2 10"/>
<evidence type="ECO:0000256" key="3">
    <source>
        <dbReference type="ARBA" id="ARBA00013725"/>
    </source>
</evidence>
<proteinExistence type="inferred from homology"/>
<evidence type="ECO:0000256" key="4">
    <source>
        <dbReference type="ARBA" id="ARBA00022478"/>
    </source>
</evidence>
<dbReference type="RefSeq" id="WP_173659114.1">
    <property type="nucleotide sequence ID" value="NZ_JAOUSE010000002.1"/>
</dbReference>
<keyword evidence="6 10" id="KW-0548">Nucleotidyltransferase</keyword>
<dbReference type="Gene3D" id="3.90.940.10">
    <property type="match status" value="1"/>
</dbReference>
<protein>
    <recommendedName>
        <fullName evidence="3 10">DNA-directed RNA polymerase subunit omega</fullName>
        <shortName evidence="10">RNAP omega subunit</shortName>
        <ecNumber evidence="2 10">2.7.7.6</ecNumber>
    </recommendedName>
    <alternativeName>
        <fullName evidence="10">RNA polymerase omega subunit</fullName>
    </alternativeName>
    <alternativeName>
        <fullName evidence="8 10">Transcriptase subunit omega</fullName>
    </alternativeName>
</protein>
<evidence type="ECO:0000313" key="12">
    <source>
        <dbReference type="Proteomes" id="UP001208656"/>
    </source>
</evidence>
<accession>A0ABT2WEA7</accession>
<dbReference type="SMART" id="SM01409">
    <property type="entry name" value="RNA_pol_Rpb6"/>
    <property type="match status" value="1"/>
</dbReference>
<evidence type="ECO:0000256" key="10">
    <source>
        <dbReference type="HAMAP-Rule" id="MF_00366"/>
    </source>
</evidence>
<comment type="function">
    <text evidence="10">Promotes RNA polymerase assembly. Latches the N- and C-terminal regions of the beta' subunit thereby facilitating its interaction with the beta and alpha subunits.</text>
</comment>
<dbReference type="NCBIfam" id="TIGR00690">
    <property type="entry name" value="rpoZ"/>
    <property type="match status" value="1"/>
</dbReference>
<comment type="subunit">
    <text evidence="10">The RNAP catalytic core consists of 2 alpha, 1 beta, 1 beta' and 1 omega subunit. When a sigma factor is associated with the core the holoenzyme is formed, which can initiate transcription.</text>
</comment>
<evidence type="ECO:0000256" key="6">
    <source>
        <dbReference type="ARBA" id="ARBA00022695"/>
    </source>
</evidence>
<evidence type="ECO:0000256" key="9">
    <source>
        <dbReference type="ARBA" id="ARBA00048552"/>
    </source>
</evidence>
<sequence length="68" mass="7766">MLYPSIDTLLEKVPSKYMLVTVGAKRARQMKDNEDYQLEEYKAYKVVGKALEEISVGAIQLANENKEN</sequence>
<keyword evidence="7 10" id="KW-0804">Transcription</keyword>
<comment type="catalytic activity">
    <reaction evidence="9 10">
        <text>RNA(n) + a ribonucleoside 5'-triphosphate = RNA(n+1) + diphosphate</text>
        <dbReference type="Rhea" id="RHEA:21248"/>
        <dbReference type="Rhea" id="RHEA-COMP:14527"/>
        <dbReference type="Rhea" id="RHEA-COMP:17342"/>
        <dbReference type="ChEBI" id="CHEBI:33019"/>
        <dbReference type="ChEBI" id="CHEBI:61557"/>
        <dbReference type="ChEBI" id="CHEBI:140395"/>
        <dbReference type="EC" id="2.7.7.6"/>
    </reaction>
</comment>
<dbReference type="InterPro" id="IPR036161">
    <property type="entry name" value="RPB6/omega-like_sf"/>
</dbReference>
<dbReference type="HAMAP" id="MF_00366">
    <property type="entry name" value="RNApol_bact_RpoZ"/>
    <property type="match status" value="1"/>
</dbReference>
<keyword evidence="12" id="KW-1185">Reference proteome</keyword>
<gene>
    <name evidence="10 11" type="primary">rpoZ</name>
    <name evidence="11" type="ORF">OEV82_01570</name>
</gene>
<dbReference type="SUPFAM" id="SSF63562">
    <property type="entry name" value="RPB6/omega subunit-like"/>
    <property type="match status" value="1"/>
</dbReference>
<evidence type="ECO:0000256" key="1">
    <source>
        <dbReference type="ARBA" id="ARBA00006711"/>
    </source>
</evidence>
<dbReference type="GO" id="GO:0000428">
    <property type="term" value="C:DNA-directed RNA polymerase complex"/>
    <property type="evidence" value="ECO:0007669"/>
    <property type="project" value="UniProtKB-KW"/>
</dbReference>
<evidence type="ECO:0000256" key="5">
    <source>
        <dbReference type="ARBA" id="ARBA00022679"/>
    </source>
</evidence>
<dbReference type="EMBL" id="JAOUSE010000002">
    <property type="protein sequence ID" value="MCU9593144.1"/>
    <property type="molecule type" value="Genomic_DNA"/>
</dbReference>
<reference evidence="11 12" key="1">
    <citation type="submission" date="2022-10" db="EMBL/GenBank/DDBJ databases">
        <title>Description of Fervidibacillus gen. nov. in the family Fervidibacillaceae fam. nov. with two species, Fervidibacillus albus sp. nov., and Fervidibacillus halotolerans sp. nov., isolated from tidal flat sediments.</title>
        <authorList>
            <person name="Kwon K.K."/>
            <person name="Yang S.-H."/>
        </authorList>
    </citation>
    <scope>NUCLEOTIDE SEQUENCE [LARGE SCALE GENOMIC DNA]</scope>
    <source>
        <strain evidence="11 12">DSM 23332</strain>
    </source>
</reference>
<dbReference type="InterPro" id="IPR006110">
    <property type="entry name" value="Pol_omega/Rpo6/RPB6"/>
</dbReference>
<dbReference type="PANTHER" id="PTHR34476:SF1">
    <property type="entry name" value="DNA-DIRECTED RNA POLYMERASE SUBUNIT OMEGA"/>
    <property type="match status" value="1"/>
</dbReference>
<evidence type="ECO:0000256" key="8">
    <source>
        <dbReference type="ARBA" id="ARBA00029924"/>
    </source>
</evidence>
<evidence type="ECO:0000313" key="11">
    <source>
        <dbReference type="EMBL" id="MCU9593144.1"/>
    </source>
</evidence>